<evidence type="ECO:0008006" key="4">
    <source>
        <dbReference type="Google" id="ProtNLM"/>
    </source>
</evidence>
<dbReference type="RefSeq" id="WP_394830294.1">
    <property type="nucleotide sequence ID" value="NZ_CP089929.1"/>
</dbReference>
<proteinExistence type="predicted"/>
<name>A0ABZ2KPV9_9BACT</name>
<sequence>MTHPNSLDLEAFACGDSVAGVAAHVEACAECRAFVDRVQRFKISDELRPMPRRTTSRRFVWLLAAAIPLVAALLLFVRAPESETTFKGDTRLAVIRERDGAQVWFTSSVRVQPGDHLRLEVALDREQSVLGAIVGDDESYLELLSSQVRPAGTHLSELSARVDETPLDATIVVGSDAAVERARRLHRFDDVIHVRVRWEATP</sequence>
<evidence type="ECO:0000313" key="3">
    <source>
        <dbReference type="Proteomes" id="UP001374803"/>
    </source>
</evidence>
<dbReference type="Proteomes" id="UP001374803">
    <property type="component" value="Chromosome"/>
</dbReference>
<accession>A0ABZ2KPV9</accession>
<gene>
    <name evidence="2" type="ORF">LVJ94_27680</name>
</gene>
<keyword evidence="1" id="KW-0472">Membrane</keyword>
<reference evidence="2" key="1">
    <citation type="submission" date="2021-12" db="EMBL/GenBank/DDBJ databases">
        <title>Discovery of the Pendulisporaceae a myxobacterial family with distinct sporulation behavior and unique specialized metabolism.</title>
        <authorList>
            <person name="Garcia R."/>
            <person name="Popoff A."/>
            <person name="Bader C.D."/>
            <person name="Loehr J."/>
            <person name="Walesch S."/>
            <person name="Walt C."/>
            <person name="Boldt J."/>
            <person name="Bunk B."/>
            <person name="Haeckl F.J.F.P.J."/>
            <person name="Gunesch A.P."/>
            <person name="Birkelbach J."/>
            <person name="Nuebel U."/>
            <person name="Pietschmann T."/>
            <person name="Bach T."/>
            <person name="Mueller R."/>
        </authorList>
    </citation>
    <scope>NUCLEOTIDE SEQUENCE</scope>
    <source>
        <strain evidence="2">MSr11367</strain>
    </source>
</reference>
<feature type="transmembrane region" description="Helical" evidence="1">
    <location>
        <begin position="59"/>
        <end position="77"/>
    </location>
</feature>
<dbReference type="EMBL" id="CP089983">
    <property type="protein sequence ID" value="WXB00693.1"/>
    <property type="molecule type" value="Genomic_DNA"/>
</dbReference>
<keyword evidence="3" id="KW-1185">Reference proteome</keyword>
<keyword evidence="1" id="KW-0812">Transmembrane</keyword>
<organism evidence="2 3">
    <name type="scientific">Pendulispora rubella</name>
    <dbReference type="NCBI Taxonomy" id="2741070"/>
    <lineage>
        <taxon>Bacteria</taxon>
        <taxon>Pseudomonadati</taxon>
        <taxon>Myxococcota</taxon>
        <taxon>Myxococcia</taxon>
        <taxon>Myxococcales</taxon>
        <taxon>Sorangiineae</taxon>
        <taxon>Pendulisporaceae</taxon>
        <taxon>Pendulispora</taxon>
    </lineage>
</organism>
<evidence type="ECO:0000256" key="1">
    <source>
        <dbReference type="SAM" id="Phobius"/>
    </source>
</evidence>
<evidence type="ECO:0000313" key="2">
    <source>
        <dbReference type="EMBL" id="WXB00693.1"/>
    </source>
</evidence>
<protein>
    <recommendedName>
        <fullName evidence="4">Zinc-finger domain-containing protein</fullName>
    </recommendedName>
</protein>
<keyword evidence="1" id="KW-1133">Transmembrane helix</keyword>